<name>A0A937FKS5_9CLOT</name>
<evidence type="ECO:0000256" key="4">
    <source>
        <dbReference type="RuleBase" id="RU003512"/>
    </source>
</evidence>
<dbReference type="GO" id="GO:0007155">
    <property type="term" value="P:cell adhesion"/>
    <property type="evidence" value="ECO:0007669"/>
    <property type="project" value="InterPro"/>
</dbReference>
<reference evidence="5" key="1">
    <citation type="submission" date="2021-01" db="EMBL/GenBank/DDBJ databases">
        <title>Genome public.</title>
        <authorList>
            <person name="Liu C."/>
            <person name="Sun Q."/>
        </authorList>
    </citation>
    <scope>NUCLEOTIDE SEQUENCE</scope>
    <source>
        <strain evidence="5">YIM B02565</strain>
    </source>
</reference>
<proteinExistence type="inferred from homology"/>
<keyword evidence="6" id="KW-1185">Reference proteome</keyword>
<dbReference type="RefSeq" id="WP_202769458.1">
    <property type="nucleotide sequence ID" value="NZ_JAESWA010000029.1"/>
</dbReference>
<dbReference type="Pfam" id="PF01297">
    <property type="entry name" value="ZnuA"/>
    <property type="match status" value="1"/>
</dbReference>
<dbReference type="EMBL" id="JAESWA010000029">
    <property type="protein sequence ID" value="MBL4933996.1"/>
    <property type="molecule type" value="Genomic_DNA"/>
</dbReference>
<dbReference type="SUPFAM" id="SSF53807">
    <property type="entry name" value="Helical backbone' metal receptor"/>
    <property type="match status" value="1"/>
</dbReference>
<sequence>MRKKSLIFVMLIFSIVALFSGCSNKKQVSDGKINVMVSFNPLKDFTEAIGGEKVNVESLVPGTSEPHDFEPKTKDFAKLTEADIFIYSGLGLEDWIEDVKNNIGDSKVKLVEATEGINVLKTDGATDPHAWLSLVDAQKICENIKNSLQDKDPKNKEYYETRYKEYKNSLQKLYDDNTKRFKDLKNRDFITSHEAFGYLCRDFNLQQRSLENLFGEGENTPQKLAEIVTYAKANKINTIFMENSGSEKDAETISRESGSKIQKIYTLETREDNLNYLDAMKENLDRIYNSLSSIN</sequence>
<dbReference type="GO" id="GO:0046872">
    <property type="term" value="F:metal ion binding"/>
    <property type="evidence" value="ECO:0007669"/>
    <property type="project" value="InterPro"/>
</dbReference>
<dbReference type="InterPro" id="IPR006129">
    <property type="entry name" value="AdhesinB"/>
</dbReference>
<dbReference type="PANTHER" id="PTHR42953:SF3">
    <property type="entry name" value="HIGH-AFFINITY ZINC UPTAKE SYSTEM PROTEIN ZNUA"/>
    <property type="match status" value="1"/>
</dbReference>
<dbReference type="PANTHER" id="PTHR42953">
    <property type="entry name" value="HIGH-AFFINITY ZINC UPTAKE SYSTEM PROTEIN ZNUA-RELATED"/>
    <property type="match status" value="1"/>
</dbReference>
<accession>A0A937FKS5</accession>
<evidence type="ECO:0000313" key="5">
    <source>
        <dbReference type="EMBL" id="MBL4933996.1"/>
    </source>
</evidence>
<dbReference type="GO" id="GO:0030001">
    <property type="term" value="P:metal ion transport"/>
    <property type="evidence" value="ECO:0007669"/>
    <property type="project" value="InterPro"/>
</dbReference>
<dbReference type="Proteomes" id="UP000623681">
    <property type="component" value="Unassembled WGS sequence"/>
</dbReference>
<dbReference type="InterPro" id="IPR006128">
    <property type="entry name" value="Lipoprotein_PsaA-like"/>
</dbReference>
<evidence type="ECO:0000256" key="2">
    <source>
        <dbReference type="ARBA" id="ARBA00022448"/>
    </source>
</evidence>
<comment type="caution">
    <text evidence="5">The sequence shown here is derived from an EMBL/GenBank/DDBJ whole genome shotgun (WGS) entry which is preliminary data.</text>
</comment>
<dbReference type="Gene3D" id="3.40.50.1980">
    <property type="entry name" value="Nitrogenase molybdenum iron protein domain"/>
    <property type="match status" value="2"/>
</dbReference>
<evidence type="ECO:0000313" key="6">
    <source>
        <dbReference type="Proteomes" id="UP000623681"/>
    </source>
</evidence>
<dbReference type="InterPro" id="IPR050492">
    <property type="entry name" value="Bact_metal-bind_prot9"/>
</dbReference>
<dbReference type="AlphaFoldDB" id="A0A937FKS5"/>
<dbReference type="InterPro" id="IPR006127">
    <property type="entry name" value="ZnuA-like"/>
</dbReference>
<keyword evidence="3" id="KW-0732">Signal</keyword>
<evidence type="ECO:0000256" key="3">
    <source>
        <dbReference type="ARBA" id="ARBA00022729"/>
    </source>
</evidence>
<protein>
    <submittedName>
        <fullName evidence="5">Zinc ABC transporter substrate-binding protein</fullName>
    </submittedName>
</protein>
<gene>
    <name evidence="5" type="ORF">JK634_19595</name>
</gene>
<dbReference type="PROSITE" id="PS51257">
    <property type="entry name" value="PROKAR_LIPOPROTEIN"/>
    <property type="match status" value="1"/>
</dbReference>
<keyword evidence="2 4" id="KW-0813">Transport</keyword>
<organism evidence="5 6">
    <name type="scientific">Clostridium paridis</name>
    <dbReference type="NCBI Taxonomy" id="2803863"/>
    <lineage>
        <taxon>Bacteria</taxon>
        <taxon>Bacillati</taxon>
        <taxon>Bacillota</taxon>
        <taxon>Clostridia</taxon>
        <taxon>Eubacteriales</taxon>
        <taxon>Clostridiaceae</taxon>
        <taxon>Clostridium</taxon>
    </lineage>
</organism>
<dbReference type="PRINTS" id="PR00690">
    <property type="entry name" value="ADHESNFAMILY"/>
</dbReference>
<evidence type="ECO:0000256" key="1">
    <source>
        <dbReference type="ARBA" id="ARBA00011028"/>
    </source>
</evidence>
<dbReference type="PRINTS" id="PR00691">
    <property type="entry name" value="ADHESINB"/>
</dbReference>
<comment type="similarity">
    <text evidence="1 4">Belongs to the bacterial solute-binding protein 9 family.</text>
</comment>